<dbReference type="AlphaFoldDB" id="A0A099YCI3"/>
<dbReference type="PANTHER" id="PTHR37813">
    <property type="entry name" value="FELS-2 PROPHAGE PROTEIN"/>
    <property type="match status" value="1"/>
</dbReference>
<dbReference type="PANTHER" id="PTHR37813:SF1">
    <property type="entry name" value="FELS-2 PROPHAGE PROTEIN"/>
    <property type="match status" value="1"/>
</dbReference>
<evidence type="ECO:0000256" key="2">
    <source>
        <dbReference type="SAM" id="Coils"/>
    </source>
</evidence>
<evidence type="ECO:0000313" key="4">
    <source>
        <dbReference type="EMBL" id="KGL67136.1"/>
    </source>
</evidence>
<dbReference type="Proteomes" id="UP000030001">
    <property type="component" value="Unassembled WGS sequence"/>
</dbReference>
<reference evidence="4 5" key="1">
    <citation type="submission" date="2014-09" db="EMBL/GenBank/DDBJ databases">
        <title>Lactobacillus mucosae CRL573 Genome Sequencing.</title>
        <authorList>
            <person name="Bleckwedel J."/>
            <person name="Teran L.C."/>
            <person name="Bonacina J."/>
            <person name="Saavedra L."/>
            <person name="Mozzi F.B."/>
            <person name="Raya R.R."/>
        </authorList>
    </citation>
    <scope>NUCLEOTIDE SEQUENCE [LARGE SCALE GENOMIC DNA]</scope>
    <source>
        <strain evidence="4 5">CRL573</strain>
    </source>
</reference>
<dbReference type="Gene3D" id="1.10.287.1490">
    <property type="match status" value="1"/>
</dbReference>
<dbReference type="EMBL" id="JROC01000027">
    <property type="protein sequence ID" value="KGL67136.1"/>
    <property type="molecule type" value="Genomic_DNA"/>
</dbReference>
<proteinExistence type="predicted"/>
<dbReference type="InterPro" id="IPR010090">
    <property type="entry name" value="Phage_tape_meas"/>
</dbReference>
<keyword evidence="2" id="KW-0175">Coiled coil</keyword>
<comment type="caution">
    <text evidence="4">The sequence shown here is derived from an EMBL/GenBank/DDBJ whole genome shotgun (WGS) entry which is preliminary data.</text>
</comment>
<gene>
    <name evidence="4" type="ORF">LX03_03160</name>
</gene>
<organism evidence="4 5">
    <name type="scientific">Limosilactobacillus mucosae</name>
    <name type="common">Lactobacillus mucosae</name>
    <dbReference type="NCBI Taxonomy" id="97478"/>
    <lineage>
        <taxon>Bacteria</taxon>
        <taxon>Bacillati</taxon>
        <taxon>Bacillota</taxon>
        <taxon>Bacilli</taxon>
        <taxon>Lactobacillales</taxon>
        <taxon>Lactobacillaceae</taxon>
        <taxon>Limosilactobacillus</taxon>
    </lineage>
</organism>
<accession>A0A099YCI3</accession>
<evidence type="ECO:0000313" key="5">
    <source>
        <dbReference type="Proteomes" id="UP000030001"/>
    </source>
</evidence>
<dbReference type="Pfam" id="PF10145">
    <property type="entry name" value="PhageMin_Tail"/>
    <property type="match status" value="1"/>
</dbReference>
<feature type="coiled-coil region" evidence="2">
    <location>
        <begin position="50"/>
        <end position="134"/>
    </location>
</feature>
<dbReference type="NCBIfam" id="TIGR01760">
    <property type="entry name" value="tape_meas_TP901"/>
    <property type="match status" value="1"/>
</dbReference>
<name>A0A099YCI3_LIMMU</name>
<protein>
    <recommendedName>
        <fullName evidence="3">Phage tail tape measure protein domain-containing protein</fullName>
    </recommendedName>
</protein>
<sequence>MAVVDGYTFSVDMEDRGVVRTLRQMKNEASAMKSYMRAGFETIQQGEGTLSAYNFRLEQSERQIRNYNNIIKELDQSMAKIDERRKADGSFKNQDDANAYAKQARQIENYRHQINKLEENMRNVRSAMAQFNSGLVQNRQATESVKNVMQSYVDALKAEGRMFSANRTESASYREQHRALVTQYRSEVSETSRLQTKLAKMRGEYANQASIVDKVRREHGENSAEYQKESAKLSGLSEKVSQANTEFGKQATAAMKVRTSIAEVSRQAATVNDGGITRLSRAMNTLDERAKANTSHIREWGRSVRSGFAMATAAIVPMGAAMGKSIQMAASLQQSWTTTRNLLETGAKSAKDAREEVAKVGTMEKNAASYSKEYGYSQKEIADQYTELVKRGFTATQSIGSMKSMLQAARASGDDFGDVVKNVSSTVDAFGLRVTGNSKKATEEMVKNTKEVTNAMAYAADMTATDFQSMGEAMSYVSASAHQAGFSVEQTTAAVGELSNAGIEGTRAGTGLRKTINSLIAPTKGAQEALKKYGMSVDDFKNKDGSLKPLSKIMEIINEHTDKLGKADKGAFFKAVFGTTGQQSAMVLAQNAKAMDDLVKKEKDAEKQTTFNAWLERTCSQRRWQCNALKPILTQLRLILGTHFYQPLTKRLMHSANLQVQKKGKRLLKRLISLLKDLQERLLITQVAFLISLVVSYLDWPMWLNSIPKSSVYLETLEKESKRCCQNQLASASLGSLMTFLRN</sequence>
<evidence type="ECO:0000259" key="3">
    <source>
        <dbReference type="Pfam" id="PF10145"/>
    </source>
</evidence>
<feature type="domain" description="Phage tail tape measure protein" evidence="3">
    <location>
        <begin position="365"/>
        <end position="578"/>
    </location>
</feature>
<keyword evidence="1" id="KW-1188">Viral release from host cell</keyword>
<evidence type="ECO:0000256" key="1">
    <source>
        <dbReference type="ARBA" id="ARBA00022612"/>
    </source>
</evidence>